<dbReference type="Proteomes" id="UP000078046">
    <property type="component" value="Unassembled WGS sequence"/>
</dbReference>
<comment type="caution">
    <text evidence="1">The sequence shown here is derived from an EMBL/GenBank/DDBJ whole genome shotgun (WGS) entry which is preliminary data.</text>
</comment>
<proteinExistence type="predicted"/>
<organism evidence="1 2">
    <name type="scientific">Intoshia linei</name>
    <dbReference type="NCBI Taxonomy" id="1819745"/>
    <lineage>
        <taxon>Eukaryota</taxon>
        <taxon>Metazoa</taxon>
        <taxon>Spiralia</taxon>
        <taxon>Lophotrochozoa</taxon>
        <taxon>Mesozoa</taxon>
        <taxon>Orthonectida</taxon>
        <taxon>Rhopaluridae</taxon>
        <taxon>Intoshia</taxon>
    </lineage>
</organism>
<keyword evidence="2" id="KW-1185">Reference proteome</keyword>
<dbReference type="OrthoDB" id="304821at2759"/>
<protein>
    <submittedName>
        <fullName evidence="1">Uncharacterized protein</fullName>
    </submittedName>
</protein>
<sequence length="96" mass="10883">MHNYIFTECSNVIDHCTSCQVKNATVICDECDSTTPRTLNYKQSECLDCSLNCLKCLDPKPVCKECQVNYFPTLNNYSCANKECYTCDGYTDDCSD</sequence>
<dbReference type="EMBL" id="LWCA01003391">
    <property type="protein sequence ID" value="OAF63518.1"/>
    <property type="molecule type" value="Genomic_DNA"/>
</dbReference>
<name>A0A177ANA0_9BILA</name>
<reference evidence="1 2" key="1">
    <citation type="submission" date="2016-04" db="EMBL/GenBank/DDBJ databases">
        <title>The genome of Intoshia linei affirms orthonectids as highly simplified spiralians.</title>
        <authorList>
            <person name="Mikhailov K.V."/>
            <person name="Slusarev G.S."/>
            <person name="Nikitin M.A."/>
            <person name="Logacheva M.D."/>
            <person name="Penin A."/>
            <person name="Aleoshin V."/>
            <person name="Panchin Y.V."/>
        </authorList>
    </citation>
    <scope>NUCLEOTIDE SEQUENCE [LARGE SCALE GENOMIC DNA]</scope>
    <source>
        <strain evidence="1">Intl2013</strain>
        <tissue evidence="1">Whole animal</tissue>
    </source>
</reference>
<evidence type="ECO:0000313" key="1">
    <source>
        <dbReference type="EMBL" id="OAF63518.1"/>
    </source>
</evidence>
<dbReference type="AlphaFoldDB" id="A0A177ANA0"/>
<feature type="non-terminal residue" evidence="1">
    <location>
        <position position="96"/>
    </location>
</feature>
<accession>A0A177ANA0</accession>
<gene>
    <name evidence="1" type="ORF">A3Q56_08772</name>
</gene>
<evidence type="ECO:0000313" key="2">
    <source>
        <dbReference type="Proteomes" id="UP000078046"/>
    </source>
</evidence>